<sequence length="214" mass="22853">MHLRNIPVVACVSFADLGTNIQPSSLTRLTAGLQCAPTAFSHSSSCTPPPGYSGCEVTGDDQRTWPLFQTPAPLSAGPARTHAPSPPILDLRSTPTPPALVKPHERRPLAKTFPVSWDAIGKPHGVSQYLTLSGFKVKEVLISVTDLRAVSEPPPPHPPPSKQEQPGISRRSLFIQLLSLALAEVTKPFESLASPPFCPTPTRGRCCCGICLLV</sequence>
<comment type="caution">
    <text evidence="2">The sequence shown here is derived from an EMBL/GenBank/DDBJ whole genome shotgun (WGS) entry which is preliminary data.</text>
</comment>
<dbReference type="Proteomes" id="UP001153269">
    <property type="component" value="Unassembled WGS sequence"/>
</dbReference>
<accession>A0A9N7U2W5</accession>
<dbReference type="AlphaFoldDB" id="A0A9N7U2W5"/>
<evidence type="ECO:0000313" key="3">
    <source>
        <dbReference type="Proteomes" id="UP001153269"/>
    </source>
</evidence>
<organism evidence="2 3">
    <name type="scientific">Pleuronectes platessa</name>
    <name type="common">European plaice</name>
    <dbReference type="NCBI Taxonomy" id="8262"/>
    <lineage>
        <taxon>Eukaryota</taxon>
        <taxon>Metazoa</taxon>
        <taxon>Chordata</taxon>
        <taxon>Craniata</taxon>
        <taxon>Vertebrata</taxon>
        <taxon>Euteleostomi</taxon>
        <taxon>Actinopterygii</taxon>
        <taxon>Neopterygii</taxon>
        <taxon>Teleostei</taxon>
        <taxon>Neoteleostei</taxon>
        <taxon>Acanthomorphata</taxon>
        <taxon>Carangaria</taxon>
        <taxon>Pleuronectiformes</taxon>
        <taxon>Pleuronectoidei</taxon>
        <taxon>Pleuronectidae</taxon>
        <taxon>Pleuronectes</taxon>
    </lineage>
</organism>
<dbReference type="EMBL" id="CADEAL010000677">
    <property type="protein sequence ID" value="CAB1423755.1"/>
    <property type="molecule type" value="Genomic_DNA"/>
</dbReference>
<evidence type="ECO:0000313" key="2">
    <source>
        <dbReference type="EMBL" id="CAB1423755.1"/>
    </source>
</evidence>
<name>A0A9N7U2W5_PLEPL</name>
<evidence type="ECO:0000256" key="1">
    <source>
        <dbReference type="SAM" id="MobiDB-lite"/>
    </source>
</evidence>
<protein>
    <submittedName>
        <fullName evidence="2">Uncharacterized protein</fullName>
    </submittedName>
</protein>
<proteinExistence type="predicted"/>
<feature type="region of interest" description="Disordered" evidence="1">
    <location>
        <begin position="71"/>
        <end position="102"/>
    </location>
</feature>
<keyword evidence="3" id="KW-1185">Reference proteome</keyword>
<gene>
    <name evidence="2" type="ORF">PLEPLA_LOCUS11676</name>
</gene>
<reference evidence="2" key="1">
    <citation type="submission" date="2020-03" db="EMBL/GenBank/DDBJ databases">
        <authorList>
            <person name="Weist P."/>
        </authorList>
    </citation>
    <scope>NUCLEOTIDE SEQUENCE</scope>
</reference>